<dbReference type="InterPro" id="IPR050126">
    <property type="entry name" value="Ap4A_hydrolase"/>
</dbReference>
<sequence>MTDTPTPAANTPTITDIALPELALVALIGASSAGKSSFAARHFLPSEVLSSDAFRALVSDDENSLEATADAFDSLFYIAGKRLSRGRLTVIDATNVRPNDRQKLVDLARAHDVFPVAIVLDLPRSTLEARHAARTDRDFPASVIVRQVTELRRTLRGLGKEGFRHVWALRSEAEVDTARVRRVPLHTNRRELTGPFDFVGDVHGCLPELRDLLVKLGYVPDGESFTPPQGRTAIFVGDLVDRGPDSVGVLRLVMNMVKTGAALCVPGNHDEKLKRALDGKAVRALHGLDGTLAALEEAGEDFKREVKTFIERLVSHLVLDGGRVVVAHAGLPEQYQGRSSGRVRSFALYGDVDGSKDELGLPVRRDWARSYKGAAQVIYGHTPVARPVWVNRTIDIDTGCAFGGRLTALRYPEQELVSVPAHAQYAVPPRPLAEAEAEEIAAFDLATFSQPGKIQTRTFGGILVKGGERMAAVELWSRFGIEPGWGVYLPPTMSPVETSSRTNYLEHPAEAWAYYRAQGVTNVICQEKHMGSRAVLVLARTGEAARRVFGIEGAPDSTGRIYTRTGRAFFAGEKTDWEAPVLARAHAAADAAGLWETLKSDWAVLDAEILPWSLKAGELLRGQYAAVGAAGNAVLPAAAAVLAEAAERGLNVTDLQTSIQDRAAALHAYREAYRAYVRRVEGVDDVQIRPFHLLASEGTVHTDRDHLWHLNTLGKLADADAGLFGRTDFRVVNLSDLAALADAEAWWYALTESGGEGMVVKPLTFLDAENRSLQPAVKVRGREYLRIIYGPEYTRPDNLNRLRARALGAKRARALREFHLGLEGLARLAEGAVSTSIQECVLGVLALESDPIDARL</sequence>
<dbReference type="STRING" id="1182568.SU48_13185"/>
<dbReference type="PATRIC" id="fig|1182568.3.peg.2725"/>
<dbReference type="KEGG" id="dpu:SU48_13185"/>
<dbReference type="InterPro" id="IPR041780">
    <property type="entry name" value="MPP_PrpE-like"/>
</dbReference>
<dbReference type="InterPro" id="IPR029052">
    <property type="entry name" value="Metallo-depent_PP-like"/>
</dbReference>
<dbReference type="GO" id="GO:0016791">
    <property type="term" value="F:phosphatase activity"/>
    <property type="evidence" value="ECO:0007669"/>
    <property type="project" value="TreeGrafter"/>
</dbReference>
<dbReference type="GO" id="GO:0005737">
    <property type="term" value="C:cytoplasm"/>
    <property type="evidence" value="ECO:0007669"/>
    <property type="project" value="TreeGrafter"/>
</dbReference>
<dbReference type="Proteomes" id="UP000077363">
    <property type="component" value="Chromosome"/>
</dbReference>
<dbReference type="InterPro" id="IPR024028">
    <property type="entry name" value="PNKP_bac"/>
</dbReference>
<dbReference type="Pfam" id="PF13671">
    <property type="entry name" value="AAA_33"/>
    <property type="match status" value="1"/>
</dbReference>
<organism evidence="3 4">
    <name type="scientific">Deinococcus puniceus</name>
    <dbReference type="NCBI Taxonomy" id="1182568"/>
    <lineage>
        <taxon>Bacteria</taxon>
        <taxon>Thermotogati</taxon>
        <taxon>Deinococcota</taxon>
        <taxon>Deinococci</taxon>
        <taxon>Deinococcales</taxon>
        <taxon>Deinococcaceae</taxon>
        <taxon>Deinococcus</taxon>
    </lineage>
</organism>
<dbReference type="OrthoDB" id="9779903at2"/>
<dbReference type="SUPFAM" id="SSF56300">
    <property type="entry name" value="Metallo-dependent phosphatases"/>
    <property type="match status" value="1"/>
</dbReference>
<dbReference type="InterPro" id="IPR027417">
    <property type="entry name" value="P-loop_NTPase"/>
</dbReference>
<dbReference type="Gene3D" id="3.40.50.300">
    <property type="entry name" value="P-loop containing nucleotide triphosphate hydrolases"/>
    <property type="match status" value="1"/>
</dbReference>
<name>A0A172TBZ9_9DEIO</name>
<evidence type="ECO:0000313" key="3">
    <source>
        <dbReference type="EMBL" id="ANE44559.1"/>
    </source>
</evidence>
<reference evidence="3 4" key="1">
    <citation type="submission" date="2015-01" db="EMBL/GenBank/DDBJ databases">
        <title>Deinococcus puniceus/DY1/ whole genome sequencing.</title>
        <authorList>
            <person name="Kim M.K."/>
            <person name="Srinivasan S."/>
            <person name="Lee J.-J."/>
        </authorList>
    </citation>
    <scope>NUCLEOTIDE SEQUENCE [LARGE SCALE GENOMIC DNA]</scope>
    <source>
        <strain evidence="3 4">DY1</strain>
    </source>
</reference>
<dbReference type="RefSeq" id="WP_064015648.1">
    <property type="nucleotide sequence ID" value="NZ_CP011387.1"/>
</dbReference>
<dbReference type="InterPro" id="IPR032380">
    <property type="entry name" value="PNKP_ligase_dom"/>
</dbReference>
<dbReference type="InterPro" id="IPR004843">
    <property type="entry name" value="Calcineurin-like_PHP"/>
</dbReference>
<feature type="domain" description="Calcineurin-like phosphoesterase" evidence="1">
    <location>
        <begin position="195"/>
        <end position="384"/>
    </location>
</feature>
<accession>A0A172TBZ9</accession>
<dbReference type="PANTHER" id="PTHR42850:SF7">
    <property type="entry name" value="BIS(5'-NUCLEOSYL)-TETRAPHOSPHATASE PRPE [ASYMMETRICAL]"/>
    <property type="match status" value="1"/>
</dbReference>
<gene>
    <name evidence="3" type="ORF">SU48_13185</name>
</gene>
<keyword evidence="4" id="KW-1185">Reference proteome</keyword>
<dbReference type="EMBL" id="CP011387">
    <property type="protein sequence ID" value="ANE44559.1"/>
    <property type="molecule type" value="Genomic_DNA"/>
</dbReference>
<dbReference type="NCBIfam" id="TIGR04075">
    <property type="entry name" value="bacter_Pnkp"/>
    <property type="match status" value="1"/>
</dbReference>
<dbReference type="SUPFAM" id="SSF56091">
    <property type="entry name" value="DNA ligase/mRNA capping enzyme, catalytic domain"/>
    <property type="match status" value="1"/>
</dbReference>
<proteinExistence type="predicted"/>
<dbReference type="Pfam" id="PF00149">
    <property type="entry name" value="Metallophos"/>
    <property type="match status" value="1"/>
</dbReference>
<dbReference type="CDD" id="cd07423">
    <property type="entry name" value="MPP_Prp_like"/>
    <property type="match status" value="1"/>
</dbReference>
<dbReference type="AlphaFoldDB" id="A0A172TBZ9"/>
<dbReference type="PANTHER" id="PTHR42850">
    <property type="entry name" value="METALLOPHOSPHOESTERASE"/>
    <property type="match status" value="1"/>
</dbReference>
<dbReference type="Gene3D" id="3.30.470.30">
    <property type="entry name" value="DNA ligase/mRNA capping enzyme"/>
    <property type="match status" value="2"/>
</dbReference>
<feature type="domain" description="Polynucleotide kinase-phosphatase ligase" evidence="2">
    <location>
        <begin position="471"/>
        <end position="851"/>
    </location>
</feature>
<protein>
    <submittedName>
        <fullName evidence="3">Metallophosphoesterase</fullName>
    </submittedName>
</protein>
<evidence type="ECO:0000313" key="4">
    <source>
        <dbReference type="Proteomes" id="UP000077363"/>
    </source>
</evidence>
<evidence type="ECO:0000259" key="1">
    <source>
        <dbReference type="Pfam" id="PF00149"/>
    </source>
</evidence>
<evidence type="ECO:0000259" key="2">
    <source>
        <dbReference type="Pfam" id="PF16542"/>
    </source>
</evidence>
<dbReference type="Gene3D" id="3.60.21.10">
    <property type="match status" value="1"/>
</dbReference>
<dbReference type="Pfam" id="PF16542">
    <property type="entry name" value="PNKP_ligase"/>
    <property type="match status" value="1"/>
</dbReference>
<dbReference type="SUPFAM" id="SSF52540">
    <property type="entry name" value="P-loop containing nucleoside triphosphate hydrolases"/>
    <property type="match status" value="1"/>
</dbReference>